<sequence>MKRVCFPAAVCQKFNLINLKPVDITVYMIVCHGLGLFIMELYED</sequence>
<evidence type="ECO:0000313" key="3">
    <source>
        <dbReference type="Proteomes" id="UP000199345"/>
    </source>
</evidence>
<proteinExistence type="predicted"/>
<keyword evidence="1" id="KW-0812">Transmembrane</keyword>
<dbReference type="Proteomes" id="UP000199345">
    <property type="component" value="Unassembled WGS sequence"/>
</dbReference>
<feature type="transmembrane region" description="Helical" evidence="1">
    <location>
        <begin position="24"/>
        <end position="42"/>
    </location>
</feature>
<dbReference type="AlphaFoldDB" id="A0A1I0A8P4"/>
<evidence type="ECO:0000256" key="1">
    <source>
        <dbReference type="SAM" id="Phobius"/>
    </source>
</evidence>
<protein>
    <submittedName>
        <fullName evidence="2">Uncharacterized protein</fullName>
    </submittedName>
</protein>
<keyword evidence="1" id="KW-1133">Transmembrane helix</keyword>
<name>A0A1I0A8P4_9PROT</name>
<organism evidence="2 3">
    <name type="scientific">Nitrosomonas marina</name>
    <dbReference type="NCBI Taxonomy" id="917"/>
    <lineage>
        <taxon>Bacteria</taxon>
        <taxon>Pseudomonadati</taxon>
        <taxon>Pseudomonadota</taxon>
        <taxon>Betaproteobacteria</taxon>
        <taxon>Nitrosomonadales</taxon>
        <taxon>Nitrosomonadaceae</taxon>
        <taxon>Nitrosomonas</taxon>
    </lineage>
</organism>
<keyword evidence="3" id="KW-1185">Reference proteome</keyword>
<keyword evidence="1" id="KW-0472">Membrane</keyword>
<dbReference type="EMBL" id="FOIA01000006">
    <property type="protein sequence ID" value="SES90076.1"/>
    <property type="molecule type" value="Genomic_DNA"/>
</dbReference>
<evidence type="ECO:0000313" key="2">
    <source>
        <dbReference type="EMBL" id="SES90076.1"/>
    </source>
</evidence>
<accession>A0A1I0A8P4</accession>
<gene>
    <name evidence="2" type="ORF">SAMN05216326_10672</name>
</gene>
<reference evidence="3" key="1">
    <citation type="submission" date="2016-10" db="EMBL/GenBank/DDBJ databases">
        <authorList>
            <person name="Varghese N."/>
            <person name="Submissions S."/>
        </authorList>
    </citation>
    <scope>NUCLEOTIDE SEQUENCE [LARGE SCALE GENOMIC DNA]</scope>
    <source>
        <strain evidence="3">Nm71</strain>
    </source>
</reference>